<dbReference type="Pfam" id="PF14340">
    <property type="entry name" value="DUF4395"/>
    <property type="match status" value="1"/>
</dbReference>
<dbReference type="InterPro" id="IPR025508">
    <property type="entry name" value="DUF4395"/>
</dbReference>
<dbReference type="AlphaFoldDB" id="A0A0S1SU21"/>
<keyword evidence="1" id="KW-0472">Membrane</keyword>
<name>A0A0S1SU21_9BACT</name>
<accession>A0A0S1SU21</accession>
<feature type="domain" description="DUF4395" evidence="2">
    <location>
        <begin position="19"/>
        <end position="134"/>
    </location>
</feature>
<reference evidence="4" key="1">
    <citation type="submission" date="2015-10" db="EMBL/GenBank/DDBJ databases">
        <title>Analysis of five complete genome sequences for members of the class Peribacteria in the recently recognized Peregrinibacteria bacterial phylum.</title>
        <authorList>
            <person name="Anantharaman K."/>
            <person name="Brown C.T."/>
            <person name="Burstein D."/>
            <person name="Castelle C.J."/>
            <person name="Probst A.J."/>
            <person name="Thomas B.C."/>
            <person name="Williams K.H."/>
            <person name="Banfield J.F."/>
        </authorList>
    </citation>
    <scope>NUCLEOTIDE SEQUENCE [LARGE SCALE GENOMIC DNA]</scope>
</reference>
<proteinExistence type="predicted"/>
<dbReference type="Proteomes" id="UP000069135">
    <property type="component" value="Chromosome"/>
</dbReference>
<evidence type="ECO:0000259" key="2">
    <source>
        <dbReference type="Pfam" id="PF14340"/>
    </source>
</evidence>
<evidence type="ECO:0000313" key="3">
    <source>
        <dbReference type="EMBL" id="ALM12834.1"/>
    </source>
</evidence>
<dbReference type="EMBL" id="CP013065">
    <property type="protein sequence ID" value="ALM12834.1"/>
    <property type="molecule type" value="Genomic_DNA"/>
</dbReference>
<gene>
    <name evidence="3" type="ORF">PeribacterD1_0132</name>
</gene>
<dbReference type="STRING" id="1735162.PeribacterB2_0132"/>
<accession>A0A0S1SGB6</accession>
<dbReference type="KEGG" id="prf:PeribacterA2_0132"/>
<evidence type="ECO:0000313" key="4">
    <source>
        <dbReference type="Proteomes" id="UP000069135"/>
    </source>
</evidence>
<accession>A0A0S1SPK3</accession>
<sequence length="154" mass="17125">MKTHHPVSVQRAAFLFCRVSITVILWAAFFLHSIVVLWLAFILLGLSAVLGVDRAPMIVLYTQTVGRFLPSFTETLDRSAMRFAHTLGTLWSGACLFCLYVFPLSPIGWRLLLLLSIMKTISASGYCPASKLYTCATGGCCPLSRRLFGEQHHD</sequence>
<keyword evidence="1" id="KW-1133">Transmembrane helix</keyword>
<reference evidence="3 4" key="2">
    <citation type="journal article" date="2016" name="PeerJ">
        <title>Analysis of five complete genome sequences for members of the class Peribacteria in the recently recognized Peregrinibacteria bacterial phylum.</title>
        <authorList>
            <person name="Anantharaman K."/>
            <person name="Brown C.T."/>
            <person name="Burstein D."/>
            <person name="Castelle C.J."/>
            <person name="Probst A.J."/>
            <person name="Thomas B.C."/>
            <person name="Williams K.H."/>
            <person name="Banfield J.F."/>
        </authorList>
    </citation>
    <scope>NUCLEOTIDE SEQUENCE [LARGE SCALE GENOMIC DNA]</scope>
    <source>
        <strain evidence="3">RIFOXYD1_FULL_PER-ii_59_16</strain>
    </source>
</reference>
<keyword evidence="1" id="KW-0812">Transmembrane</keyword>
<accession>A0A0S1SK00</accession>
<evidence type="ECO:0000256" key="1">
    <source>
        <dbReference type="SAM" id="Phobius"/>
    </source>
</evidence>
<protein>
    <recommendedName>
        <fullName evidence="2">DUF4395 domain-containing protein</fullName>
    </recommendedName>
</protein>
<feature type="transmembrane region" description="Helical" evidence="1">
    <location>
        <begin position="37"/>
        <end position="62"/>
    </location>
</feature>
<feature type="transmembrane region" description="Helical" evidence="1">
    <location>
        <begin position="12"/>
        <end position="31"/>
    </location>
</feature>
<feature type="transmembrane region" description="Helical" evidence="1">
    <location>
        <begin position="83"/>
        <end position="102"/>
    </location>
</feature>
<organism evidence="3 4">
    <name type="scientific">Candidatus Peribacter riflensis</name>
    <dbReference type="NCBI Taxonomy" id="1735162"/>
    <lineage>
        <taxon>Bacteria</taxon>
        <taxon>Candidatus Peregrinibacteriota</taxon>
        <taxon>Candidatus Peribacteria</taxon>
        <taxon>Candidatus Peribacterales</taxon>
        <taxon>Candidatus Peribacteraceae</taxon>
        <taxon>Candidatus Peribacter</taxon>
    </lineage>
</organism>
<accession>A0A0S1SK77</accession>